<reference evidence="3" key="1">
    <citation type="submission" date="2018-01" db="EMBL/GenBank/DDBJ databases">
        <title>Comparative genomics of Mycobacterium mucogenicum and Mycobacterium neoaurum clade members emphasizing tRNA and non-coding RNA.</title>
        <authorList>
            <person name="Behra P.R.K."/>
            <person name="Pettersson B.M.F."/>
            <person name="Das S."/>
            <person name="Dasgupta S."/>
            <person name="Kirsebom L.A."/>
        </authorList>
    </citation>
    <scope>NUCLEOTIDE SEQUENCE</scope>
    <source>
        <strain evidence="3">DSM 44124</strain>
    </source>
</reference>
<name>A0A8H2J882_MYCMU</name>
<feature type="compositionally biased region" description="Low complexity" evidence="1">
    <location>
        <begin position="967"/>
        <end position="985"/>
    </location>
</feature>
<feature type="region of interest" description="Disordered" evidence="1">
    <location>
        <begin position="837"/>
        <end position="1010"/>
    </location>
</feature>
<evidence type="ECO:0000313" key="3">
    <source>
        <dbReference type="EMBL" id="TLH51068.1"/>
    </source>
</evidence>
<feature type="compositionally biased region" description="Low complexity" evidence="1">
    <location>
        <begin position="837"/>
        <end position="903"/>
    </location>
</feature>
<dbReference type="EMBL" id="CP062008">
    <property type="protein sequence ID" value="QPG69599.1"/>
    <property type="molecule type" value="Genomic_DNA"/>
</dbReference>
<dbReference type="AlphaFoldDB" id="A0A8H2J882"/>
<reference evidence="2 4" key="3">
    <citation type="journal article" date="2019" name="Sci. Rep.">
        <title>Insight into the biology of Mycobacterium mucogenicum and Mycobacterium neoaurum clade members.</title>
        <authorList>
            <person name="Behra P.R.K."/>
            <person name="Pettersson B.M.F."/>
            <person name="Ramesh M."/>
            <person name="Dasgupta S."/>
            <person name="Kirsebom L.A."/>
        </authorList>
    </citation>
    <scope>NUCLEOTIDE SEQUENCE [LARGE SCALE GENOMIC DNA]</scope>
    <source>
        <strain evidence="2 4">DSM 44124</strain>
    </source>
</reference>
<keyword evidence="4" id="KW-1185">Reference proteome</keyword>
<evidence type="ECO:0000313" key="4">
    <source>
        <dbReference type="Proteomes" id="UP000309231"/>
    </source>
</evidence>
<accession>A0A8H2J882</accession>
<feature type="compositionally biased region" description="Low complexity" evidence="1">
    <location>
        <begin position="920"/>
        <end position="940"/>
    </location>
</feature>
<sequence>MAGSHREVDVRGSRLALLGVAAATATATAVVAPAPTPTALLAQSHRAVNLTAATTPYQVFQNTVDAVLPAVVNQFGRKPTVTLQTLLAQIPPSLLTDVLNANVGNINVPSLLNLLSPDLVAGLTSQVGAGTTSQLSTAISAAVSSALNTALPGLTGGSFLSTLRTGLVGALVGPLQTLLGGLSITVPIVGIPLSLSGLLNVSGLATTVANLVATDLIGQLTTGITSGLTGSLSGSVLTNGLGTTLTGALSGIVTGNLGDLVNPLLQAAGFQDAAGNIGVGTLLDLAGLNLGSLVDSNAISVTTAGPAFTLARLLGVDVGWTPGTETAIADRVNNTAYLTLGTDTLKNALATNLTNALNTGALATSLTPILTNALTSTLTSSLTTSLTTALTSALTSTVDGTVGSTSTLTTALTTAISTAVGDLGLSYVPLVGLPIDLTSTVVNALNPLIGGLVTGLTSGTAISTLVDNTVSSTVTSVVGTVVSGATSGLSGTVSGALTGVLSSAVLGVVNAIPSLDVASVRIPIVVASGLGAFSAGAAYRDVLAKLSSQPGGLNYTGAASIAGSLTLLPEILLNNAGRANGGVLARFSSFLRMLGVNAVTPDVAITSSGGTAVGGTGLALGGANLVPVKIDATVEYQPLSDFAAWANPVTLLNNLAAGLMPTYILRGVDQATAAGQLVTQLESMVTNLASGGSANTNIYLTAAANHLPLLEPVYLAGDALNLVGLTPVGQVAYRFGNALSPVLTSLVNLGYSDAYWDPASGQYLRTLNTAATPVQFGTLPRIDWSKVVPRLMTSLVTGFEKAFTGPVSMPNAISQAISVISKGGNLLSLGALPSTTAATPSAVPTAATTPTGTTAAANKTKAPAAIAAVPTTTVAESAKQPPAAETASATTAAATPESPAAEPQIKEPAKPKHAADDTDTGATGAGATKDSAASDGTKSTDPGKDTGKGDSKSGKPRHAKAPKAKDSAATGDSSAAKADGDSAGTGRHRAPSSTGGKHRAPDSGTGKHAA</sequence>
<protein>
    <submittedName>
        <fullName evidence="3">Uncharacterized protein</fullName>
    </submittedName>
</protein>
<dbReference type="EMBL" id="POTL01000001">
    <property type="protein sequence ID" value="TLH51068.1"/>
    <property type="molecule type" value="Genomic_DNA"/>
</dbReference>
<evidence type="ECO:0000313" key="2">
    <source>
        <dbReference type="EMBL" id="QPG69599.1"/>
    </source>
</evidence>
<dbReference type="Proteomes" id="UP000309231">
    <property type="component" value="Chromosome"/>
</dbReference>
<dbReference type="GeneID" id="76723400"/>
<feature type="compositionally biased region" description="Basic and acidic residues" evidence="1">
    <location>
        <begin position="904"/>
        <end position="916"/>
    </location>
</feature>
<evidence type="ECO:0000256" key="1">
    <source>
        <dbReference type="SAM" id="MobiDB-lite"/>
    </source>
</evidence>
<reference evidence="2 4" key="2">
    <citation type="journal article" date="2019" name="BMC Evol. Biol.">
        <title>Comparative genomics of Mycobacterium mucogenicum and Mycobacterium neoaurum clade members emphasizing tRNA and non-coding RNA.</title>
        <authorList>
            <person name="Behra P.R.K."/>
            <person name="Pettersson B.M.F."/>
            <person name="Das S."/>
            <person name="Dasgupta S."/>
            <person name="Kirsebom L.A."/>
        </authorList>
    </citation>
    <scope>NUCLEOTIDE SEQUENCE [LARGE SCALE GENOMIC DNA]</scope>
    <source>
        <strain evidence="2 4">DSM 44124</strain>
    </source>
</reference>
<organism evidence="3">
    <name type="scientific">Mycolicibacterium mucogenicum DSM 44124</name>
    <dbReference type="NCBI Taxonomy" id="1226753"/>
    <lineage>
        <taxon>Bacteria</taxon>
        <taxon>Bacillati</taxon>
        <taxon>Actinomycetota</taxon>
        <taxon>Actinomycetes</taxon>
        <taxon>Mycobacteriales</taxon>
        <taxon>Mycobacteriaceae</taxon>
        <taxon>Mycolicibacterium</taxon>
    </lineage>
</organism>
<feature type="compositionally biased region" description="Basic and acidic residues" evidence="1">
    <location>
        <begin position="941"/>
        <end position="953"/>
    </location>
</feature>
<dbReference type="KEGG" id="mmuc:C1S78_000705"/>
<gene>
    <name evidence="2" type="ORF">C1S78_000705</name>
    <name evidence="3" type="ORF">C1S78_00705</name>
</gene>
<dbReference type="RefSeq" id="WP_053854813.1">
    <property type="nucleotide sequence ID" value="NZ_ANBS01000071.1"/>
</dbReference>
<proteinExistence type="predicted"/>